<gene>
    <name evidence="3" type="ORF">PHYEVI_LOCUS11855</name>
</gene>
<feature type="region of interest" description="Disordered" evidence="1">
    <location>
        <begin position="333"/>
        <end position="369"/>
    </location>
</feature>
<keyword evidence="4" id="KW-1185">Reference proteome</keyword>
<comment type="caution">
    <text evidence="3">The sequence shown here is derived from an EMBL/GenBank/DDBJ whole genome shotgun (WGS) entry which is preliminary data.</text>
</comment>
<feature type="compositionally biased region" description="Gly residues" evidence="1">
    <location>
        <begin position="349"/>
        <end position="363"/>
    </location>
</feature>
<feature type="region of interest" description="Disordered" evidence="1">
    <location>
        <begin position="227"/>
        <end position="276"/>
    </location>
</feature>
<dbReference type="Gene3D" id="3.30.160.60">
    <property type="entry name" value="Classic Zinc Finger"/>
    <property type="match status" value="1"/>
</dbReference>
<dbReference type="OrthoDB" id="6777369at2759"/>
<evidence type="ECO:0000256" key="1">
    <source>
        <dbReference type="SAM" id="MobiDB-lite"/>
    </source>
</evidence>
<organism evidence="3 4">
    <name type="scientific">Phyllotreta striolata</name>
    <name type="common">Striped flea beetle</name>
    <name type="synonym">Crioceris striolata</name>
    <dbReference type="NCBI Taxonomy" id="444603"/>
    <lineage>
        <taxon>Eukaryota</taxon>
        <taxon>Metazoa</taxon>
        <taxon>Ecdysozoa</taxon>
        <taxon>Arthropoda</taxon>
        <taxon>Hexapoda</taxon>
        <taxon>Insecta</taxon>
        <taxon>Pterygota</taxon>
        <taxon>Neoptera</taxon>
        <taxon>Endopterygota</taxon>
        <taxon>Coleoptera</taxon>
        <taxon>Polyphaga</taxon>
        <taxon>Cucujiformia</taxon>
        <taxon>Chrysomeloidea</taxon>
        <taxon>Chrysomelidae</taxon>
        <taxon>Galerucinae</taxon>
        <taxon>Alticini</taxon>
        <taxon>Phyllotreta</taxon>
    </lineage>
</organism>
<evidence type="ECO:0000259" key="2">
    <source>
        <dbReference type="PROSITE" id="PS00028"/>
    </source>
</evidence>
<name>A0A9P0DWZ9_PHYSR</name>
<feature type="domain" description="C2H2-type" evidence="2">
    <location>
        <begin position="92"/>
        <end position="113"/>
    </location>
</feature>
<feature type="region of interest" description="Disordered" evidence="1">
    <location>
        <begin position="1"/>
        <end position="53"/>
    </location>
</feature>
<sequence length="599" mass="63622">MAEAEASAIGSTYPGPSGPTLEGEKSSSGPLKRTGTIKKRLRAPSNSGSPPGLNNDLAACECGHTCKTRSGLARHRKTCGIVNGQARNRSRCQFCDAAFDTYIGVRQHERRAHPDDYSRELQRGLDNPSQEWEIYETLAGIEASTKKGKPFIARMVEATGLPASKIDYIRRRKPVYRSYLEAARNSFAVASAAVEDGASVSRSGGGGPLLAPAPPVYDVSVPNQASGGGPAPLFAPGEASSSALPLDPDVDSSTNRDDGSLPSSPDLGGLPASPEVAAPDPAFQAFSRYLRAVKTAAVSADPALAGLAGAGLELGDLALAEYIESWIREHIPAGGGGGAGKKKDKKKGGGTGPNYGRSRGGSGPRAESFKKAQDLFSRDRKKLIASILEGKKVEEMGPEVTPPIEEFVELFGGIFGSGSPPDDEPVSGGGPAVGACGPFTPEEIDAAKLNWQASSPGLDGLTVPAIESDTVFSRKRIASQEWKHWLQTFENFALVARVQTPDGSIALDDSSRFNLLVNYVSPAVYDLISECTTYPEAVATLSGIYVKEVNTVYARHLLATRRQQMDENIDRGMQENPQYSNGNRKKCRGGHWYILNQSN</sequence>
<dbReference type="EMBL" id="CAKJVH030000039">
    <property type="protein sequence ID" value="CAH1188801.1"/>
    <property type="molecule type" value="Genomic_DNA"/>
</dbReference>
<accession>A0A9P0DWZ9</accession>
<dbReference type="PROSITE" id="PS00028">
    <property type="entry name" value="ZINC_FINGER_C2H2_1"/>
    <property type="match status" value="1"/>
</dbReference>
<protein>
    <recommendedName>
        <fullName evidence="2">C2H2-type domain-containing protein</fullName>
    </recommendedName>
</protein>
<dbReference type="Proteomes" id="UP001153712">
    <property type="component" value="Unassembled WGS sequence"/>
</dbReference>
<dbReference type="InterPro" id="IPR013087">
    <property type="entry name" value="Znf_C2H2_type"/>
</dbReference>
<dbReference type="AlphaFoldDB" id="A0A9P0DWZ9"/>
<reference evidence="3" key="1">
    <citation type="submission" date="2022-01" db="EMBL/GenBank/DDBJ databases">
        <authorList>
            <person name="King R."/>
        </authorList>
    </citation>
    <scope>NUCLEOTIDE SEQUENCE</scope>
</reference>
<evidence type="ECO:0000313" key="3">
    <source>
        <dbReference type="EMBL" id="CAH1188801.1"/>
    </source>
</evidence>
<evidence type="ECO:0000313" key="4">
    <source>
        <dbReference type="Proteomes" id="UP001153712"/>
    </source>
</evidence>
<proteinExistence type="predicted"/>